<evidence type="ECO:0000259" key="7">
    <source>
        <dbReference type="PROSITE" id="PS50048"/>
    </source>
</evidence>
<dbReference type="GO" id="GO:0005634">
    <property type="term" value="C:nucleus"/>
    <property type="evidence" value="ECO:0007669"/>
    <property type="project" value="UniProtKB-SubCell"/>
</dbReference>
<evidence type="ECO:0000313" key="9">
    <source>
        <dbReference type="Proteomes" id="UP001275084"/>
    </source>
</evidence>
<feature type="region of interest" description="Disordered" evidence="6">
    <location>
        <begin position="77"/>
        <end position="107"/>
    </location>
</feature>
<evidence type="ECO:0000256" key="1">
    <source>
        <dbReference type="ARBA" id="ARBA00004123"/>
    </source>
</evidence>
<dbReference type="Pfam" id="PF04082">
    <property type="entry name" value="Fungal_trans"/>
    <property type="match status" value="1"/>
</dbReference>
<dbReference type="GO" id="GO:0008270">
    <property type="term" value="F:zinc ion binding"/>
    <property type="evidence" value="ECO:0007669"/>
    <property type="project" value="InterPro"/>
</dbReference>
<keyword evidence="3" id="KW-0805">Transcription regulation</keyword>
<keyword evidence="2" id="KW-0479">Metal-binding</keyword>
<dbReference type="InterPro" id="IPR036864">
    <property type="entry name" value="Zn2-C6_fun-type_DNA-bd_sf"/>
</dbReference>
<accession>A0AAJ0HNL6</accession>
<reference evidence="8" key="2">
    <citation type="submission" date="2023-06" db="EMBL/GenBank/DDBJ databases">
        <authorList>
            <consortium name="Lawrence Berkeley National Laboratory"/>
            <person name="Haridas S."/>
            <person name="Hensen N."/>
            <person name="Bonometti L."/>
            <person name="Westerberg I."/>
            <person name="Brannstrom I.O."/>
            <person name="Guillou S."/>
            <person name="Cros-Aarteil S."/>
            <person name="Calhoun S."/>
            <person name="Kuo A."/>
            <person name="Mondo S."/>
            <person name="Pangilinan J."/>
            <person name="Riley R."/>
            <person name="Labutti K."/>
            <person name="Andreopoulos B."/>
            <person name="Lipzen A."/>
            <person name="Chen C."/>
            <person name="Yanf M."/>
            <person name="Daum C."/>
            <person name="Ng V."/>
            <person name="Clum A."/>
            <person name="Steindorff A."/>
            <person name="Ohm R."/>
            <person name="Martin F."/>
            <person name="Silar P."/>
            <person name="Natvig D."/>
            <person name="Lalanne C."/>
            <person name="Gautier V."/>
            <person name="Ament-Velasquez S.L."/>
            <person name="Kruys A."/>
            <person name="Hutchinson M.I."/>
            <person name="Powell A.J."/>
            <person name="Barry K."/>
            <person name="Miller A.N."/>
            <person name="Grigoriev I.V."/>
            <person name="Debuchy R."/>
            <person name="Gladieux P."/>
            <person name="Thoren M.H."/>
            <person name="Johannesson H."/>
        </authorList>
    </citation>
    <scope>NUCLEOTIDE SEQUENCE</scope>
    <source>
        <strain evidence="8">CBS 955.72</strain>
    </source>
</reference>
<keyword evidence="5" id="KW-0539">Nucleus</keyword>
<gene>
    <name evidence="8" type="ORF">B0T25DRAFT_177867</name>
</gene>
<dbReference type="GO" id="GO:0003677">
    <property type="term" value="F:DNA binding"/>
    <property type="evidence" value="ECO:0007669"/>
    <property type="project" value="InterPro"/>
</dbReference>
<dbReference type="GO" id="GO:0006351">
    <property type="term" value="P:DNA-templated transcription"/>
    <property type="evidence" value="ECO:0007669"/>
    <property type="project" value="InterPro"/>
</dbReference>
<name>A0AAJ0HNL6_9PEZI</name>
<dbReference type="SMART" id="SM00906">
    <property type="entry name" value="Fungal_trans"/>
    <property type="match status" value="1"/>
</dbReference>
<dbReference type="Gene3D" id="4.10.240.10">
    <property type="entry name" value="Zn(2)-C6 fungal-type DNA-binding domain"/>
    <property type="match status" value="1"/>
</dbReference>
<dbReference type="AlphaFoldDB" id="A0AAJ0HNL6"/>
<keyword evidence="4" id="KW-0804">Transcription</keyword>
<dbReference type="InterPro" id="IPR001138">
    <property type="entry name" value="Zn2Cys6_DnaBD"/>
</dbReference>
<dbReference type="Proteomes" id="UP001275084">
    <property type="component" value="Unassembled WGS sequence"/>
</dbReference>
<comment type="subcellular location">
    <subcellularLocation>
        <location evidence="1">Nucleus</location>
    </subcellularLocation>
</comment>
<sequence>MSAGRAAQSCHQCRRLKRKCARELPFCSLCIRLGKACHYTQRNSQSGSENAISIDSPEAGALLARVQRLEGALLSGPSLSSSASPGQVGFGNAPSGRSAGSSSASDATPVGPGFGNLNKFPSEYFLDPDFFTPLSADALSLGTLPNLSSCLLFLGMDLMPICHTYITTVSQSLSILSPKRLLQDISAIRSSNPDPGFILVLCGIRLLSDTAYSGACQEYKLAKALSSSAENEGIISLRLIQGLVLLTVYELGHGLCPSSYMTISRAARMAMLIGLHDRQGAPQLFKPADTWTVREEERRAWWAIFILDRFCNISTDSLPLAIPEPQRTFLLPINDFGWAQGDIGTAPEPSLLVSSLTVSDASAIGRFATTCQAAHLVSHVLQHRASAKTTPSTADDTFRIDEALQLHRTLVALDSRITPADPPTDANMEALALVSVARMILYNMYGCNEPDVRSGPARLRVETEMQRVSVQGVMEVGSRRAAGLARGVMEVVAAGEGSKVGGRGVSPFVLACLYLAATECAWFVREGCGLDMRASLTVVVEALRGLKGSWAAAGTYLGLLARDETIADMFDAEVD</sequence>
<dbReference type="InterPro" id="IPR007219">
    <property type="entry name" value="XnlR_reg_dom"/>
</dbReference>
<dbReference type="CDD" id="cd00067">
    <property type="entry name" value="GAL4"/>
    <property type="match status" value="1"/>
</dbReference>
<dbReference type="Pfam" id="PF00172">
    <property type="entry name" value="Zn_clus"/>
    <property type="match status" value="1"/>
</dbReference>
<dbReference type="PANTHER" id="PTHR47338:SF20">
    <property type="entry name" value="ZN(II)2CYS6 TRANSCRIPTION FACTOR (EUROFUNG)"/>
    <property type="match status" value="1"/>
</dbReference>
<dbReference type="PROSITE" id="PS00463">
    <property type="entry name" value="ZN2_CY6_FUNGAL_1"/>
    <property type="match status" value="1"/>
</dbReference>
<dbReference type="SUPFAM" id="SSF57701">
    <property type="entry name" value="Zn2/Cys6 DNA-binding domain"/>
    <property type="match status" value="1"/>
</dbReference>
<feature type="domain" description="Zn(2)-C6 fungal-type" evidence="7">
    <location>
        <begin position="9"/>
        <end position="39"/>
    </location>
</feature>
<dbReference type="PROSITE" id="PS50048">
    <property type="entry name" value="ZN2_CY6_FUNGAL_2"/>
    <property type="match status" value="1"/>
</dbReference>
<comment type="caution">
    <text evidence="8">The sequence shown here is derived from an EMBL/GenBank/DDBJ whole genome shotgun (WGS) entry which is preliminary data.</text>
</comment>
<dbReference type="CDD" id="cd12148">
    <property type="entry name" value="fungal_TF_MHR"/>
    <property type="match status" value="1"/>
</dbReference>
<protein>
    <recommendedName>
        <fullName evidence="7">Zn(2)-C6 fungal-type domain-containing protein</fullName>
    </recommendedName>
</protein>
<dbReference type="EMBL" id="JAUIQD010000003">
    <property type="protein sequence ID" value="KAK3358191.1"/>
    <property type="molecule type" value="Genomic_DNA"/>
</dbReference>
<dbReference type="SMART" id="SM00066">
    <property type="entry name" value="GAL4"/>
    <property type="match status" value="1"/>
</dbReference>
<keyword evidence="9" id="KW-1185">Reference proteome</keyword>
<evidence type="ECO:0000256" key="3">
    <source>
        <dbReference type="ARBA" id="ARBA00023015"/>
    </source>
</evidence>
<proteinExistence type="predicted"/>
<reference evidence="8" key="1">
    <citation type="journal article" date="2023" name="Mol. Phylogenet. Evol.">
        <title>Genome-scale phylogeny and comparative genomics of the fungal order Sordariales.</title>
        <authorList>
            <person name="Hensen N."/>
            <person name="Bonometti L."/>
            <person name="Westerberg I."/>
            <person name="Brannstrom I.O."/>
            <person name="Guillou S."/>
            <person name="Cros-Aarteil S."/>
            <person name="Calhoun S."/>
            <person name="Haridas S."/>
            <person name="Kuo A."/>
            <person name="Mondo S."/>
            <person name="Pangilinan J."/>
            <person name="Riley R."/>
            <person name="LaButti K."/>
            <person name="Andreopoulos B."/>
            <person name="Lipzen A."/>
            <person name="Chen C."/>
            <person name="Yan M."/>
            <person name="Daum C."/>
            <person name="Ng V."/>
            <person name="Clum A."/>
            <person name="Steindorff A."/>
            <person name="Ohm R.A."/>
            <person name="Martin F."/>
            <person name="Silar P."/>
            <person name="Natvig D.O."/>
            <person name="Lalanne C."/>
            <person name="Gautier V."/>
            <person name="Ament-Velasquez S.L."/>
            <person name="Kruys A."/>
            <person name="Hutchinson M.I."/>
            <person name="Powell A.J."/>
            <person name="Barry K."/>
            <person name="Miller A.N."/>
            <person name="Grigoriev I.V."/>
            <person name="Debuchy R."/>
            <person name="Gladieux P."/>
            <person name="Hiltunen Thoren M."/>
            <person name="Johannesson H."/>
        </authorList>
    </citation>
    <scope>NUCLEOTIDE SEQUENCE</scope>
    <source>
        <strain evidence="8">CBS 955.72</strain>
    </source>
</reference>
<dbReference type="GO" id="GO:0000981">
    <property type="term" value="F:DNA-binding transcription factor activity, RNA polymerase II-specific"/>
    <property type="evidence" value="ECO:0007669"/>
    <property type="project" value="InterPro"/>
</dbReference>
<evidence type="ECO:0000256" key="6">
    <source>
        <dbReference type="SAM" id="MobiDB-lite"/>
    </source>
</evidence>
<evidence type="ECO:0000256" key="4">
    <source>
        <dbReference type="ARBA" id="ARBA00023163"/>
    </source>
</evidence>
<dbReference type="PANTHER" id="PTHR47338">
    <property type="entry name" value="ZN(II)2CYS6 TRANSCRIPTION FACTOR (EUROFUNG)-RELATED"/>
    <property type="match status" value="1"/>
</dbReference>
<feature type="compositionally biased region" description="Low complexity" evidence="6">
    <location>
        <begin position="77"/>
        <end position="105"/>
    </location>
</feature>
<evidence type="ECO:0000256" key="5">
    <source>
        <dbReference type="ARBA" id="ARBA00023242"/>
    </source>
</evidence>
<evidence type="ECO:0000256" key="2">
    <source>
        <dbReference type="ARBA" id="ARBA00022723"/>
    </source>
</evidence>
<dbReference type="InterPro" id="IPR050815">
    <property type="entry name" value="TF_fung"/>
</dbReference>
<evidence type="ECO:0000313" key="8">
    <source>
        <dbReference type="EMBL" id="KAK3358191.1"/>
    </source>
</evidence>
<organism evidence="8 9">
    <name type="scientific">Lasiosphaeria hispida</name>
    <dbReference type="NCBI Taxonomy" id="260671"/>
    <lineage>
        <taxon>Eukaryota</taxon>
        <taxon>Fungi</taxon>
        <taxon>Dikarya</taxon>
        <taxon>Ascomycota</taxon>
        <taxon>Pezizomycotina</taxon>
        <taxon>Sordariomycetes</taxon>
        <taxon>Sordariomycetidae</taxon>
        <taxon>Sordariales</taxon>
        <taxon>Lasiosphaeriaceae</taxon>
        <taxon>Lasiosphaeria</taxon>
    </lineage>
</organism>